<proteinExistence type="predicted"/>
<evidence type="ECO:0000256" key="1">
    <source>
        <dbReference type="SAM" id="SignalP"/>
    </source>
</evidence>
<reference evidence="3" key="1">
    <citation type="journal article" date="2014" name="Nat. Commun.">
        <title>Genomic adaptations of the halophilic Dead Sea filamentous fungus Eurotium rubrum.</title>
        <authorList>
            <person name="Kis-Papo T."/>
            <person name="Weig A.R."/>
            <person name="Riley R."/>
            <person name="Persoh D."/>
            <person name="Salamov A."/>
            <person name="Sun H."/>
            <person name="Lipzen A."/>
            <person name="Wasser S.P."/>
            <person name="Rambold G."/>
            <person name="Grigoriev I.V."/>
            <person name="Nevo E."/>
        </authorList>
    </citation>
    <scope>NUCLEOTIDE SEQUENCE [LARGE SCALE GENOMIC DNA]</scope>
    <source>
        <strain evidence="3">CBS 135680</strain>
    </source>
</reference>
<feature type="chain" id="PRO_5001495744" evidence="1">
    <location>
        <begin position="20"/>
        <end position="68"/>
    </location>
</feature>
<evidence type="ECO:0000313" key="2">
    <source>
        <dbReference type="EMBL" id="EYE90515.1"/>
    </source>
</evidence>
<dbReference type="PROSITE" id="PS51257">
    <property type="entry name" value="PROKAR_LIPOPROTEIN"/>
    <property type="match status" value="1"/>
</dbReference>
<organism evidence="2 3">
    <name type="scientific">Aspergillus ruber (strain CBS 135680)</name>
    <dbReference type="NCBI Taxonomy" id="1388766"/>
    <lineage>
        <taxon>Eukaryota</taxon>
        <taxon>Fungi</taxon>
        <taxon>Dikarya</taxon>
        <taxon>Ascomycota</taxon>
        <taxon>Pezizomycotina</taxon>
        <taxon>Eurotiomycetes</taxon>
        <taxon>Eurotiomycetidae</taxon>
        <taxon>Eurotiales</taxon>
        <taxon>Aspergillaceae</taxon>
        <taxon>Aspergillus</taxon>
        <taxon>Aspergillus subgen. Aspergillus</taxon>
    </lineage>
</organism>
<accession>A0A017S2Y0</accession>
<dbReference type="HOGENOM" id="CLU_2793568_0_0_1"/>
<sequence>MRLSITLPLATLFLGLASACTPGEYSCGAYQNKDTVMQCGVDGIPVPINTCGGGLTCKNVDGRVLCAV</sequence>
<keyword evidence="1" id="KW-0732">Signal</keyword>
<feature type="signal peptide" evidence="1">
    <location>
        <begin position="1"/>
        <end position="19"/>
    </location>
</feature>
<gene>
    <name evidence="2" type="ORF">EURHEDRAFT_417393</name>
</gene>
<dbReference type="Proteomes" id="UP000019804">
    <property type="component" value="Unassembled WGS sequence"/>
</dbReference>
<protein>
    <submittedName>
        <fullName evidence="2">Uncharacterized protein</fullName>
    </submittedName>
</protein>
<dbReference type="GeneID" id="63698312"/>
<dbReference type="OrthoDB" id="10274642at2759"/>
<dbReference type="EMBL" id="KK088458">
    <property type="protein sequence ID" value="EYE90515.1"/>
    <property type="molecule type" value="Genomic_DNA"/>
</dbReference>
<dbReference type="AlphaFoldDB" id="A0A017S2Y0"/>
<dbReference type="RefSeq" id="XP_040634205.1">
    <property type="nucleotide sequence ID" value="XM_040783188.1"/>
</dbReference>
<keyword evidence="3" id="KW-1185">Reference proteome</keyword>
<name>A0A017S2Y0_ASPRC</name>
<evidence type="ECO:0000313" key="3">
    <source>
        <dbReference type="Proteomes" id="UP000019804"/>
    </source>
</evidence>